<dbReference type="InterPro" id="IPR051678">
    <property type="entry name" value="AGP_Transferase"/>
</dbReference>
<organism evidence="2 3">
    <name type="scientific">[Torrubiella] hemipterigena</name>
    <dbReference type="NCBI Taxonomy" id="1531966"/>
    <lineage>
        <taxon>Eukaryota</taxon>
        <taxon>Fungi</taxon>
        <taxon>Dikarya</taxon>
        <taxon>Ascomycota</taxon>
        <taxon>Pezizomycotina</taxon>
        <taxon>Sordariomycetes</taxon>
        <taxon>Hypocreomycetidae</taxon>
        <taxon>Hypocreales</taxon>
        <taxon>Clavicipitaceae</taxon>
        <taxon>Clavicipitaceae incertae sedis</taxon>
        <taxon>'Torrubiella' clade</taxon>
    </lineage>
</organism>
<keyword evidence="3" id="KW-1185">Reference proteome</keyword>
<evidence type="ECO:0000313" key="2">
    <source>
        <dbReference type="EMBL" id="CEJ81142.1"/>
    </source>
</evidence>
<accession>A0A0A1T4E5</accession>
<dbReference type="PANTHER" id="PTHR21310:SF15">
    <property type="entry name" value="AMINOGLYCOSIDE PHOSPHOTRANSFERASE DOMAIN-CONTAINING PROTEIN"/>
    <property type="match status" value="1"/>
</dbReference>
<dbReference type="HOGENOM" id="CLU_046553_1_0_1"/>
<dbReference type="Proteomes" id="UP000039046">
    <property type="component" value="Unassembled WGS sequence"/>
</dbReference>
<protein>
    <recommendedName>
        <fullName evidence="1">Aminoglycoside phosphotransferase domain-containing protein</fullName>
    </recommendedName>
</protein>
<gene>
    <name evidence="2" type="ORF">VHEMI01287</name>
</gene>
<name>A0A0A1T4E5_9HYPO</name>
<dbReference type="OrthoDB" id="2831558at2759"/>
<proteinExistence type="predicted"/>
<evidence type="ECO:0000259" key="1">
    <source>
        <dbReference type="Pfam" id="PF01636"/>
    </source>
</evidence>
<dbReference type="Pfam" id="PF01636">
    <property type="entry name" value="APH"/>
    <property type="match status" value="1"/>
</dbReference>
<evidence type="ECO:0000313" key="3">
    <source>
        <dbReference type="Proteomes" id="UP000039046"/>
    </source>
</evidence>
<sequence length="285" mass="31515">MPKTNVSMEDSVRVRNEVVFLAQARKALGAVDGHAALCPRAYAWDDTNLETQFIVEEFKNGEHILAEEFSVLSPADQTHIFTQIAKFVKALQTIKLPEGVVYGGLTFDGEGVISSTKCPIPCGGPFKTERSKHLNGWKGTPKLRERLEVFFANGRDKVLQTIGEDRPTLTHADLGMGNLLFDRETKTLTAVIDFDFSHAGSPVSEYLFSFYDVDYLLTSSVEPNGPMRGFLLDGFPEGDEHKGIDSENVGELQKARRFDTAFASQGVPRPSTIGYAAAASDIWWF</sequence>
<dbReference type="InterPro" id="IPR002575">
    <property type="entry name" value="Aminoglycoside_PTrfase"/>
</dbReference>
<reference evidence="2 3" key="1">
    <citation type="journal article" date="2015" name="Genome Announc.">
        <title>Draft Genome Sequence and Gene Annotation of the Entomopathogenic Fungus Verticillium hemipterigenum.</title>
        <authorList>
            <person name="Horn F."/>
            <person name="Habel A."/>
            <person name="Scharf D.H."/>
            <person name="Dworschak J."/>
            <person name="Brakhage A.A."/>
            <person name="Guthke R."/>
            <person name="Hertweck C."/>
            <person name="Linde J."/>
        </authorList>
    </citation>
    <scope>NUCLEOTIDE SEQUENCE [LARGE SCALE GENOMIC DNA]</scope>
</reference>
<dbReference type="InterPro" id="IPR011009">
    <property type="entry name" value="Kinase-like_dom_sf"/>
</dbReference>
<dbReference type="EMBL" id="CDHN01000001">
    <property type="protein sequence ID" value="CEJ81142.1"/>
    <property type="molecule type" value="Genomic_DNA"/>
</dbReference>
<dbReference type="SUPFAM" id="SSF56112">
    <property type="entry name" value="Protein kinase-like (PK-like)"/>
    <property type="match status" value="1"/>
</dbReference>
<dbReference type="AlphaFoldDB" id="A0A0A1T4E5"/>
<dbReference type="PANTHER" id="PTHR21310">
    <property type="entry name" value="AMINOGLYCOSIDE PHOSPHOTRANSFERASE-RELATED-RELATED"/>
    <property type="match status" value="1"/>
</dbReference>
<dbReference type="Gene3D" id="3.90.1200.10">
    <property type="match status" value="1"/>
</dbReference>
<feature type="domain" description="Aminoglycoside phosphotransferase" evidence="1">
    <location>
        <begin position="22"/>
        <end position="205"/>
    </location>
</feature>